<proteinExistence type="predicted"/>
<dbReference type="SUPFAM" id="SSF53335">
    <property type="entry name" value="S-adenosyl-L-methionine-dependent methyltransferases"/>
    <property type="match status" value="1"/>
</dbReference>
<dbReference type="PANTHER" id="PTHR43619">
    <property type="entry name" value="S-ADENOSYL-L-METHIONINE-DEPENDENT METHYLTRANSFERASE YKTD-RELATED"/>
    <property type="match status" value="1"/>
</dbReference>
<dbReference type="PIRSF" id="PIRSF028177">
    <property type="entry name" value="Polyketide_synth_Omtfrase_TcmP"/>
    <property type="match status" value="1"/>
</dbReference>
<dbReference type="RefSeq" id="WP_090928196.1">
    <property type="nucleotide sequence ID" value="NZ_FNDJ01000001.1"/>
</dbReference>
<evidence type="ECO:0000313" key="3">
    <source>
        <dbReference type="EMBL" id="SDH02127.1"/>
    </source>
</evidence>
<dbReference type="STRING" id="633440.SAMN05421869_101270"/>
<sequence length="268" mass="31416">MNTQKVDFRSIPDEGVTWTLLGTLYLRAWESRLPAPILGDRYAAEVMERIDYDFDKLGRRLRPSGNQFLVGLRGRQFDDWSAAFLARHPDAVVLHLGCGMDSRMLRLDPEHRLHWFDVDVPQVIELRRQLYQEQGNYRMIGASVTDDGWLDAVPGDRPVLVVAEGLLPYLSEPEVRGLLRRLTEHFRTGELIFDAMAPWIVRMVKVARWGPHDGAEVERWNLRLTCAEEVSFGEHYRRIPVRRYRALYRLMYAIPLMRNMARIFRFTF</sequence>
<evidence type="ECO:0000313" key="4">
    <source>
        <dbReference type="Proteomes" id="UP000199202"/>
    </source>
</evidence>
<gene>
    <name evidence="3" type="ORF">SAMN05421869_101270</name>
</gene>
<dbReference type="Proteomes" id="UP000199202">
    <property type="component" value="Unassembled WGS sequence"/>
</dbReference>
<keyword evidence="4" id="KW-1185">Reference proteome</keyword>
<dbReference type="InterPro" id="IPR016874">
    <property type="entry name" value="TcmP-like"/>
</dbReference>
<protein>
    <submittedName>
        <fullName evidence="3">Leucine carboxyl methyltransferase</fullName>
    </submittedName>
</protein>
<dbReference type="InterPro" id="IPR029063">
    <property type="entry name" value="SAM-dependent_MTases_sf"/>
</dbReference>
<reference evidence="3 4" key="1">
    <citation type="submission" date="2016-10" db="EMBL/GenBank/DDBJ databases">
        <authorList>
            <person name="de Groot N.N."/>
        </authorList>
    </citation>
    <scope>NUCLEOTIDE SEQUENCE [LARGE SCALE GENOMIC DNA]</scope>
    <source>
        <strain evidence="3 4">CGMCC 4.6533</strain>
    </source>
</reference>
<dbReference type="GO" id="GO:0008168">
    <property type="term" value="F:methyltransferase activity"/>
    <property type="evidence" value="ECO:0007669"/>
    <property type="project" value="UniProtKB-KW"/>
</dbReference>
<evidence type="ECO:0000256" key="2">
    <source>
        <dbReference type="ARBA" id="ARBA00022679"/>
    </source>
</evidence>
<dbReference type="GO" id="GO:0032259">
    <property type="term" value="P:methylation"/>
    <property type="evidence" value="ECO:0007669"/>
    <property type="project" value="UniProtKB-KW"/>
</dbReference>
<dbReference type="PANTHER" id="PTHR43619:SF2">
    <property type="entry name" value="S-ADENOSYL-L-METHIONINE-DEPENDENT METHYLTRANSFERASES SUPERFAMILY PROTEIN"/>
    <property type="match status" value="1"/>
</dbReference>
<dbReference type="OrthoDB" id="9800233at2"/>
<organism evidence="3 4">
    <name type="scientific">Nonomuraea jiangxiensis</name>
    <dbReference type="NCBI Taxonomy" id="633440"/>
    <lineage>
        <taxon>Bacteria</taxon>
        <taxon>Bacillati</taxon>
        <taxon>Actinomycetota</taxon>
        <taxon>Actinomycetes</taxon>
        <taxon>Streptosporangiales</taxon>
        <taxon>Streptosporangiaceae</taxon>
        <taxon>Nonomuraea</taxon>
    </lineage>
</organism>
<dbReference type="InterPro" id="IPR007213">
    <property type="entry name" value="Ppm1/Ppm2/Tcmp"/>
</dbReference>
<dbReference type="Gene3D" id="3.40.50.150">
    <property type="entry name" value="Vaccinia Virus protein VP39"/>
    <property type="match status" value="1"/>
</dbReference>
<dbReference type="Pfam" id="PF04072">
    <property type="entry name" value="LCM"/>
    <property type="match status" value="1"/>
</dbReference>
<keyword evidence="2 3" id="KW-0808">Transferase</keyword>
<dbReference type="AlphaFoldDB" id="A0A1G7Z0H1"/>
<evidence type="ECO:0000256" key="1">
    <source>
        <dbReference type="ARBA" id="ARBA00022603"/>
    </source>
</evidence>
<dbReference type="EMBL" id="FNDJ01000001">
    <property type="protein sequence ID" value="SDH02127.1"/>
    <property type="molecule type" value="Genomic_DNA"/>
</dbReference>
<keyword evidence="1 3" id="KW-0489">Methyltransferase</keyword>
<name>A0A1G7Z0H1_9ACTN</name>
<accession>A0A1G7Z0H1</accession>